<protein>
    <recommendedName>
        <fullName evidence="3">DUF4058 family protein</fullName>
    </recommendedName>
</protein>
<gene>
    <name evidence="1" type="ORF">M2350_003483</name>
</gene>
<evidence type="ECO:0008006" key="3">
    <source>
        <dbReference type="Google" id="ProtNLM"/>
    </source>
</evidence>
<organism evidence="1 2">
    <name type="scientific">Candidatus Fervidibacter sacchari</name>
    <dbReference type="NCBI Taxonomy" id="1448929"/>
    <lineage>
        <taxon>Bacteria</taxon>
        <taxon>Candidatus Fervidibacterota</taxon>
        <taxon>Candidatus Fervidibacter</taxon>
    </lineage>
</organism>
<accession>A0ABT2ET05</accession>
<comment type="caution">
    <text evidence="1">The sequence shown here is derived from an EMBL/GenBank/DDBJ whole genome shotgun (WGS) entry which is preliminary data.</text>
</comment>
<dbReference type="Proteomes" id="UP001204798">
    <property type="component" value="Unassembled WGS sequence"/>
</dbReference>
<sequence>MPSPFPGMDPYLEAPEIWVDFHSDLATEIRTVLNRTMPRRYIAQVSPRIVYEVVEISELRSARPDVGIYSAGEPTGAAASVAVSSTVAPVESVIAIEEPVRYYSVEIREVGTMRLVTVIEILSPANKRSGSDARTEYLDKRRAILRSSTHLIEVDLLRSGERMPLEKPVPKATYYIVLSRVQKRPRVDVWPVQLWEPLPTIPVPLLHPDPDVLLDLNGVVASVYERGAYERIIDYRQPPPPPLTDEEAQWIDRWLREKGLR</sequence>
<evidence type="ECO:0000313" key="1">
    <source>
        <dbReference type="EMBL" id="MCS3921042.1"/>
    </source>
</evidence>
<dbReference type="InterPro" id="IPR025132">
    <property type="entry name" value="DUF4058"/>
</dbReference>
<proteinExistence type="predicted"/>
<dbReference type="RefSeq" id="WP_259101772.1">
    <property type="nucleotide sequence ID" value="NZ_CP130454.1"/>
</dbReference>
<evidence type="ECO:0000313" key="2">
    <source>
        <dbReference type="Proteomes" id="UP001204798"/>
    </source>
</evidence>
<name>A0ABT2ET05_9BACT</name>
<keyword evidence="2" id="KW-1185">Reference proteome</keyword>
<dbReference type="EMBL" id="JANUCP010000008">
    <property type="protein sequence ID" value="MCS3921042.1"/>
    <property type="molecule type" value="Genomic_DNA"/>
</dbReference>
<reference evidence="1 2" key="1">
    <citation type="submission" date="2022-08" db="EMBL/GenBank/DDBJ databases">
        <title>Bacterial and archaeal communities from various locations to study Microbial Dark Matter (Phase II).</title>
        <authorList>
            <person name="Stepanauskas R."/>
        </authorList>
    </citation>
    <scope>NUCLEOTIDE SEQUENCE [LARGE SCALE GENOMIC DNA]</scope>
    <source>
        <strain evidence="1 2">PD1</strain>
    </source>
</reference>
<dbReference type="Pfam" id="PF13267">
    <property type="entry name" value="DUF4058"/>
    <property type="match status" value="1"/>
</dbReference>